<dbReference type="EMBL" id="JBHTMN010000006">
    <property type="protein sequence ID" value="MFD1382698.1"/>
    <property type="molecule type" value="Genomic_DNA"/>
</dbReference>
<dbReference type="SUPFAM" id="SSF51735">
    <property type="entry name" value="NAD(P)-binding Rossmann-fold domains"/>
    <property type="match status" value="1"/>
</dbReference>
<accession>A0ABW4AZL1</accession>
<feature type="domain" description="PRISE-like Rossmann-fold" evidence="1">
    <location>
        <begin position="55"/>
        <end position="337"/>
    </location>
</feature>
<proteinExistence type="predicted"/>
<dbReference type="PANTHER" id="PTHR32487">
    <property type="entry name" value="3-OXO-DELTA(4,5)-STEROID 5-BETA-REDUCTASE"/>
    <property type="match status" value="1"/>
</dbReference>
<gene>
    <name evidence="2" type="ORF">ACFQ45_04950</name>
</gene>
<evidence type="ECO:0000313" key="2">
    <source>
        <dbReference type="EMBL" id="MFD1382698.1"/>
    </source>
</evidence>
<dbReference type="Gene3D" id="3.40.50.720">
    <property type="entry name" value="NAD(P)-binding Rossmann-like Domain"/>
    <property type="match status" value="1"/>
</dbReference>
<dbReference type="Proteomes" id="UP001597059">
    <property type="component" value="Unassembled WGS sequence"/>
</dbReference>
<dbReference type="GO" id="GO:0016491">
    <property type="term" value="F:oxidoreductase activity"/>
    <property type="evidence" value="ECO:0007669"/>
    <property type="project" value="UniProtKB-KW"/>
</dbReference>
<comment type="caution">
    <text evidence="2">The sequence shown here is derived from an EMBL/GenBank/DDBJ whole genome shotgun (WGS) entry which is preliminary data.</text>
</comment>
<protein>
    <submittedName>
        <fullName evidence="2">SDR family oxidoreductase</fullName>
        <ecNumber evidence="2">1.1.1.-</ecNumber>
    </submittedName>
</protein>
<reference evidence="3" key="1">
    <citation type="journal article" date="2019" name="Int. J. Syst. Evol. Microbiol.">
        <title>The Global Catalogue of Microorganisms (GCM) 10K type strain sequencing project: providing services to taxonomists for standard genome sequencing and annotation.</title>
        <authorList>
            <consortium name="The Broad Institute Genomics Platform"/>
            <consortium name="The Broad Institute Genome Sequencing Center for Infectious Disease"/>
            <person name="Wu L."/>
            <person name="Ma J."/>
        </authorList>
    </citation>
    <scope>NUCLEOTIDE SEQUENCE [LARGE SCALE GENOMIC DNA]</scope>
    <source>
        <strain evidence="3">JCM 30774</strain>
    </source>
</reference>
<evidence type="ECO:0000259" key="1">
    <source>
        <dbReference type="Pfam" id="PF22917"/>
    </source>
</evidence>
<dbReference type="EC" id="1.1.1.-" evidence="2"/>
<name>A0ABW4AZL1_9GAMM</name>
<evidence type="ECO:0000313" key="3">
    <source>
        <dbReference type="Proteomes" id="UP001597059"/>
    </source>
</evidence>
<sequence>MKFLIAGASGVTGYGATQVLEHAHLDVITLSRSSSGPSKGIHLQADLLDRESLMAHQDTLKTVTHVFYAALKPNDDALTEAQENGQMMENLVETLLHVGAPLERVIFLQGGKVYGAHLGVYKTPAREDDSRHFPPNLYFTQEDYARTLPQRGVQWTALRPDIVIGHSLGSAMNLGNLIGVYGSLCQQMGLAMQFPGPAQAYEVLVNICDAEVLGQAVLWSALEQKDGAYNVTNGDQFRWKHVWPALANWFGLEVGEPQPISLAQRLDRASSEMWQQLATDMGLAEKDITQLALGGFGDFIFHVQTDAVFDVTKARQAGFQHMTKRSDDTLIDHLNNMVKRELIPTQQP</sequence>
<keyword evidence="2" id="KW-0560">Oxidoreductase</keyword>
<dbReference type="Pfam" id="PF22917">
    <property type="entry name" value="PRISE"/>
    <property type="match status" value="1"/>
</dbReference>
<dbReference type="InterPro" id="IPR036291">
    <property type="entry name" value="NAD(P)-bd_dom_sf"/>
</dbReference>
<keyword evidence="3" id="KW-1185">Reference proteome</keyword>
<dbReference type="CDD" id="cd08948">
    <property type="entry name" value="5beta-POR_like_SDR_a"/>
    <property type="match status" value="1"/>
</dbReference>
<dbReference type="PANTHER" id="PTHR32487:SF0">
    <property type="entry name" value="3-OXO-DELTA(4,5)-STEROID 5-BETA-REDUCTASE"/>
    <property type="match status" value="1"/>
</dbReference>
<dbReference type="RefSeq" id="WP_377365873.1">
    <property type="nucleotide sequence ID" value="NZ_JBHTMN010000006.1"/>
</dbReference>
<dbReference type="InterPro" id="IPR055222">
    <property type="entry name" value="PRISE-like_Rossmann-fold"/>
</dbReference>
<organism evidence="2 3">
    <name type="scientific">Rhodanobacter aciditrophus</name>
    <dbReference type="NCBI Taxonomy" id="1623218"/>
    <lineage>
        <taxon>Bacteria</taxon>
        <taxon>Pseudomonadati</taxon>
        <taxon>Pseudomonadota</taxon>
        <taxon>Gammaproteobacteria</taxon>
        <taxon>Lysobacterales</taxon>
        <taxon>Rhodanobacteraceae</taxon>
        <taxon>Rhodanobacter</taxon>
    </lineage>
</organism>